<keyword evidence="3" id="KW-1185">Reference proteome</keyword>
<dbReference type="EnsemblMetazoa" id="CJA34739.1">
    <property type="protein sequence ID" value="CJA34739.1"/>
    <property type="gene ID" value="WBGene00210586"/>
</dbReference>
<evidence type="ECO:0000256" key="1">
    <source>
        <dbReference type="SAM" id="MobiDB-lite"/>
    </source>
</evidence>
<proteinExistence type="predicted"/>
<feature type="compositionally biased region" description="Basic and acidic residues" evidence="1">
    <location>
        <begin position="52"/>
        <end position="70"/>
    </location>
</feature>
<dbReference type="AlphaFoldDB" id="A0A8R1IEZ4"/>
<evidence type="ECO:0000313" key="3">
    <source>
        <dbReference type="Proteomes" id="UP000005237"/>
    </source>
</evidence>
<reference evidence="3" key="1">
    <citation type="submission" date="2010-08" db="EMBL/GenBank/DDBJ databases">
        <authorList>
            <consortium name="Caenorhabditis japonica Sequencing Consortium"/>
            <person name="Wilson R.K."/>
        </authorList>
    </citation>
    <scope>NUCLEOTIDE SEQUENCE [LARGE SCALE GENOMIC DNA]</scope>
    <source>
        <strain evidence="3">DF5081</strain>
    </source>
</reference>
<accession>A0A8R1IEZ4</accession>
<evidence type="ECO:0000313" key="2">
    <source>
        <dbReference type="EnsemblMetazoa" id="CJA34739.1"/>
    </source>
</evidence>
<sequence length="79" mass="9201">MENKKKRLSILKVRQHVDLFDEATEVKAPGATTPTMNRRVSFHNMKQVRQYDRDHGKMIEESPLREKITDTMDSDGVLT</sequence>
<reference evidence="2" key="2">
    <citation type="submission" date="2022-06" db="UniProtKB">
        <authorList>
            <consortium name="EnsemblMetazoa"/>
        </authorList>
    </citation>
    <scope>IDENTIFICATION</scope>
    <source>
        <strain evidence="2">DF5081</strain>
    </source>
</reference>
<name>A0A8R1IEZ4_CAEJA</name>
<protein>
    <submittedName>
        <fullName evidence="2">Uncharacterized protein</fullName>
    </submittedName>
</protein>
<dbReference type="Proteomes" id="UP000005237">
    <property type="component" value="Unassembled WGS sequence"/>
</dbReference>
<organism evidence="2 3">
    <name type="scientific">Caenorhabditis japonica</name>
    <dbReference type="NCBI Taxonomy" id="281687"/>
    <lineage>
        <taxon>Eukaryota</taxon>
        <taxon>Metazoa</taxon>
        <taxon>Ecdysozoa</taxon>
        <taxon>Nematoda</taxon>
        <taxon>Chromadorea</taxon>
        <taxon>Rhabditida</taxon>
        <taxon>Rhabditina</taxon>
        <taxon>Rhabditomorpha</taxon>
        <taxon>Rhabditoidea</taxon>
        <taxon>Rhabditidae</taxon>
        <taxon>Peloderinae</taxon>
        <taxon>Caenorhabditis</taxon>
    </lineage>
</organism>
<feature type="region of interest" description="Disordered" evidence="1">
    <location>
        <begin position="52"/>
        <end position="79"/>
    </location>
</feature>